<evidence type="ECO:0000313" key="21">
    <source>
        <dbReference type="EMBL" id="CAE0057337.1"/>
    </source>
</evidence>
<dbReference type="EMBL" id="HBHW01032893">
    <property type="protein sequence ID" value="CAE0057320.1"/>
    <property type="molecule type" value="Transcribed_RNA"/>
</dbReference>
<evidence type="ECO:0000256" key="10">
    <source>
        <dbReference type="ARBA" id="ARBA00047177"/>
    </source>
</evidence>
<dbReference type="PANTHER" id="PTHR31619">
    <property type="entry name" value="4-HYDROXY-3-METHYLBUT-2-ENYL DIPHOSPHATE REDUCTASE, CHLOROPLASTIC"/>
    <property type="match status" value="1"/>
</dbReference>
<dbReference type="EMBL" id="HBHW01032920">
    <property type="protein sequence ID" value="CAE0057347.1"/>
    <property type="molecule type" value="Transcribed_RNA"/>
</dbReference>
<dbReference type="HAMAP" id="MF_00191">
    <property type="entry name" value="IspH"/>
    <property type="match status" value="1"/>
</dbReference>
<dbReference type="EC" id="1.17.7.4" evidence="10"/>
<dbReference type="NCBIfam" id="TIGR00216">
    <property type="entry name" value="ispH_lytB"/>
    <property type="match status" value="1"/>
</dbReference>
<dbReference type="EMBL" id="HBHW01032897">
    <property type="protein sequence ID" value="CAE0057324.1"/>
    <property type="molecule type" value="Transcribed_RNA"/>
</dbReference>
<evidence type="ECO:0000313" key="20">
    <source>
        <dbReference type="EMBL" id="CAE0057336.1"/>
    </source>
</evidence>
<dbReference type="InterPro" id="IPR003451">
    <property type="entry name" value="LytB/IspH"/>
</dbReference>
<dbReference type="CDD" id="cd13944">
    <property type="entry name" value="lytB_ispH"/>
    <property type="match status" value="1"/>
</dbReference>
<evidence type="ECO:0000313" key="12">
    <source>
        <dbReference type="EMBL" id="CAE0057313.1"/>
    </source>
</evidence>
<dbReference type="EMBL" id="HBHW01032912">
    <property type="protein sequence ID" value="CAE0057339.1"/>
    <property type="molecule type" value="Transcribed_RNA"/>
</dbReference>
<keyword evidence="6" id="KW-0411">Iron-sulfur</keyword>
<evidence type="ECO:0000256" key="1">
    <source>
        <dbReference type="ARBA" id="ARBA00001966"/>
    </source>
</evidence>
<proteinExistence type="inferred from homology"/>
<dbReference type="GO" id="GO:0046872">
    <property type="term" value="F:metal ion binding"/>
    <property type="evidence" value="ECO:0007669"/>
    <property type="project" value="UniProtKB-KW"/>
</dbReference>
<evidence type="ECO:0000313" key="15">
    <source>
        <dbReference type="EMBL" id="CAE0057321.1"/>
    </source>
</evidence>
<dbReference type="EMBL" id="HBHW01032918">
    <property type="protein sequence ID" value="CAE0057345.1"/>
    <property type="molecule type" value="Transcribed_RNA"/>
</dbReference>
<accession>A0A7S3A027</accession>
<evidence type="ECO:0000256" key="3">
    <source>
        <dbReference type="ARBA" id="ARBA00022723"/>
    </source>
</evidence>
<evidence type="ECO:0000256" key="4">
    <source>
        <dbReference type="ARBA" id="ARBA00023002"/>
    </source>
</evidence>
<evidence type="ECO:0000313" key="22">
    <source>
        <dbReference type="EMBL" id="CAE0057339.1"/>
    </source>
</evidence>
<evidence type="ECO:0000313" key="13">
    <source>
        <dbReference type="EMBL" id="CAE0057316.1"/>
    </source>
</evidence>
<evidence type="ECO:0000256" key="8">
    <source>
        <dbReference type="ARBA" id="ARBA00046314"/>
    </source>
</evidence>
<dbReference type="EMBL" id="HBHW01032888">
    <property type="protein sequence ID" value="CAE0057316.1"/>
    <property type="molecule type" value="Transcribed_RNA"/>
</dbReference>
<dbReference type="NCBIfam" id="NF009911">
    <property type="entry name" value="PRK13371.1"/>
    <property type="match status" value="1"/>
</dbReference>
<organism evidence="18">
    <name type="scientific">Rhodosorus marinus</name>
    <dbReference type="NCBI Taxonomy" id="101924"/>
    <lineage>
        <taxon>Eukaryota</taxon>
        <taxon>Rhodophyta</taxon>
        <taxon>Stylonematophyceae</taxon>
        <taxon>Stylonematales</taxon>
        <taxon>Stylonemataceae</taxon>
        <taxon>Rhodosorus</taxon>
    </lineage>
</organism>
<name>A0A7S3A027_9RHOD</name>
<dbReference type="EMBL" id="HBHW01032904">
    <property type="protein sequence ID" value="CAE0057331.1"/>
    <property type="molecule type" value="Transcribed_RNA"/>
</dbReference>
<comment type="pathway">
    <text evidence="7">Isoprenoid biosynthesis; isopentenyl diphosphate biosynthesis via DXP pathway; isopentenyl diphosphate from 1-deoxy-D-xylulose 5-phosphate: step 6/6.</text>
</comment>
<dbReference type="Gene3D" id="3.40.50.11270">
    <property type="match status" value="1"/>
</dbReference>
<dbReference type="GO" id="GO:0051745">
    <property type="term" value="F:4-hydroxy-3-methylbut-2-enyl diphosphate reductase activity"/>
    <property type="evidence" value="ECO:0007669"/>
    <property type="project" value="UniProtKB-EC"/>
</dbReference>
<dbReference type="EMBL" id="HBHW01032909">
    <property type="protein sequence ID" value="CAE0057336.1"/>
    <property type="molecule type" value="Transcribed_RNA"/>
</dbReference>
<comment type="similarity">
    <text evidence="9">Belongs to the IspH family.</text>
</comment>
<protein>
    <recommendedName>
        <fullName evidence="10">4-hydroxy-3-methylbut-2-enyl diphosphate reductase</fullName>
        <ecNumber evidence="10">1.17.7.4</ecNumber>
    </recommendedName>
</protein>
<dbReference type="EMBL" id="HBHW01032885">
    <property type="protein sequence ID" value="CAE0057313.1"/>
    <property type="molecule type" value="Transcribed_RNA"/>
</dbReference>
<sequence length="447" mass="50467">MAFIGGLGLRLGAGRKVEVSHRGGLRMAVEEDVSKRARRREIVTGKKFNRKGFRDESEEVGNMLNSEFTSDLLKEIRALEHTYERDGVTIRLAKAYGFCWGVERAVAIAYETRSHFPTQKIWLTNEIIHNPMVNNRLADMGVFFIPQENMKKDFSEVQGDDVVVLPAFGATLEEMQYLKDLGCQVVDTTCPWVSKVWTALDKHTQRACTSIIHGKWKHEETIATSSFAEKYLIVLNMKEAEYVSNYILNGGDKEEFRAKFKNAMSDGFDPDVDLKSVGVANQTTMLKSETEEMAKYFEKTMMKKYGPQNLNDHYVAFNTICDATQERQDAMIELMDEELDMVLVVGGFNSSNTSHLQELAEHGGFTSYWVNEPTCIGPDNIIRYKTSDGEDHVKEDFIPSRPFRIGVTSGASTPDSVVQDCLERIFMIRKLRGDAAEPAAVALDART</sequence>
<evidence type="ECO:0000256" key="7">
    <source>
        <dbReference type="ARBA" id="ARBA00046313"/>
    </source>
</evidence>
<evidence type="ECO:0000313" key="23">
    <source>
        <dbReference type="EMBL" id="CAE0057345.1"/>
    </source>
</evidence>
<evidence type="ECO:0000313" key="25">
    <source>
        <dbReference type="EMBL" id="CAE0057349.1"/>
    </source>
</evidence>
<dbReference type="EMBL" id="HBHW01032901">
    <property type="protein sequence ID" value="CAE0057328.1"/>
    <property type="molecule type" value="Transcribed_RNA"/>
</dbReference>
<dbReference type="EMBL" id="HBHW01032922">
    <property type="protein sequence ID" value="CAE0057349.1"/>
    <property type="molecule type" value="Transcribed_RNA"/>
</dbReference>
<gene>
    <name evidence="11" type="ORF">RMAR00112_LOCUS25360</name>
    <name evidence="12" type="ORF">RMAR00112_LOCUS25362</name>
    <name evidence="13" type="ORF">RMAR00112_LOCUS25365</name>
    <name evidence="14" type="ORF">RMAR00112_LOCUS25369</name>
    <name evidence="15" type="ORF">RMAR00112_LOCUS25370</name>
    <name evidence="16" type="ORF">RMAR00112_LOCUS25373</name>
    <name evidence="17" type="ORF">RMAR00112_LOCUS25377</name>
    <name evidence="18" type="ORF">RMAR00112_LOCUS25380</name>
    <name evidence="19" type="ORF">RMAR00112_LOCUS25382</name>
    <name evidence="20" type="ORF">RMAR00112_LOCUS25385</name>
    <name evidence="21" type="ORF">RMAR00112_LOCUS25386</name>
    <name evidence="22" type="ORF">RMAR00112_LOCUS25388</name>
    <name evidence="23" type="ORF">RMAR00112_LOCUS25394</name>
    <name evidence="24" type="ORF">RMAR00112_LOCUS25396</name>
    <name evidence="25" type="ORF">RMAR00112_LOCUS25398</name>
</gene>
<evidence type="ECO:0000313" key="11">
    <source>
        <dbReference type="EMBL" id="CAE0057311.1"/>
    </source>
</evidence>
<evidence type="ECO:0000256" key="9">
    <source>
        <dbReference type="ARBA" id="ARBA00046335"/>
    </source>
</evidence>
<evidence type="ECO:0000313" key="14">
    <source>
        <dbReference type="EMBL" id="CAE0057320.1"/>
    </source>
</evidence>
<evidence type="ECO:0000256" key="6">
    <source>
        <dbReference type="ARBA" id="ARBA00023014"/>
    </source>
</evidence>
<dbReference type="GO" id="GO:0019288">
    <property type="term" value="P:isopentenyl diphosphate biosynthetic process, methylerythritol 4-phosphate pathway"/>
    <property type="evidence" value="ECO:0007669"/>
    <property type="project" value="InterPro"/>
</dbReference>
<dbReference type="GO" id="GO:0050992">
    <property type="term" value="P:dimethylallyl diphosphate biosynthetic process"/>
    <property type="evidence" value="ECO:0007669"/>
    <property type="project" value="InterPro"/>
</dbReference>
<dbReference type="GO" id="GO:0051539">
    <property type="term" value="F:4 iron, 4 sulfur cluster binding"/>
    <property type="evidence" value="ECO:0007669"/>
    <property type="project" value="UniProtKB-KW"/>
</dbReference>
<dbReference type="Gene3D" id="3.40.1010.20">
    <property type="entry name" value="4-hydroxy-3-methylbut-2-enyl diphosphate reductase, catalytic domain"/>
    <property type="match status" value="2"/>
</dbReference>
<evidence type="ECO:0000256" key="2">
    <source>
        <dbReference type="ARBA" id="ARBA00022485"/>
    </source>
</evidence>
<dbReference type="Pfam" id="PF02401">
    <property type="entry name" value="LYTB"/>
    <property type="match status" value="1"/>
</dbReference>
<dbReference type="EMBL" id="HBHW01032906">
    <property type="protein sequence ID" value="CAE0057333.1"/>
    <property type="molecule type" value="Transcribed_RNA"/>
</dbReference>
<evidence type="ECO:0000313" key="18">
    <source>
        <dbReference type="EMBL" id="CAE0057331.1"/>
    </source>
</evidence>
<keyword evidence="5" id="KW-0408">Iron</keyword>
<dbReference type="AlphaFoldDB" id="A0A7S3A027"/>
<comment type="pathway">
    <text evidence="8">Isoprenoid biosynthesis; dimethylallyl diphosphate biosynthesis; dimethylallyl diphosphate from (2E)-4-hydroxy-3-methylbutenyl diphosphate: step 1/1.</text>
</comment>
<evidence type="ECO:0000313" key="19">
    <source>
        <dbReference type="EMBL" id="CAE0057333.1"/>
    </source>
</evidence>
<dbReference type="EMBL" id="HBHW01032894">
    <property type="protein sequence ID" value="CAE0057321.1"/>
    <property type="molecule type" value="Transcribed_RNA"/>
</dbReference>
<evidence type="ECO:0000256" key="5">
    <source>
        <dbReference type="ARBA" id="ARBA00023004"/>
    </source>
</evidence>
<reference evidence="18" key="1">
    <citation type="submission" date="2021-01" db="EMBL/GenBank/DDBJ databases">
        <authorList>
            <person name="Corre E."/>
            <person name="Pelletier E."/>
            <person name="Niang G."/>
            <person name="Scheremetjew M."/>
            <person name="Finn R."/>
            <person name="Kale V."/>
            <person name="Holt S."/>
            <person name="Cochrane G."/>
            <person name="Meng A."/>
            <person name="Brown T."/>
            <person name="Cohen L."/>
        </authorList>
    </citation>
    <scope>NUCLEOTIDE SEQUENCE</scope>
    <source>
        <strain evidence="18">CCMP 769</strain>
    </source>
</reference>
<keyword evidence="3" id="KW-0479">Metal-binding</keyword>
<evidence type="ECO:0000313" key="16">
    <source>
        <dbReference type="EMBL" id="CAE0057324.1"/>
    </source>
</evidence>
<dbReference type="PANTHER" id="PTHR31619:SF5">
    <property type="entry name" value="4-HYDROXY-3-METHYLBUT-2-ENYL DIPHOSPHATE REDUCTASE, CHLOROPLASTIC"/>
    <property type="match status" value="1"/>
</dbReference>
<evidence type="ECO:0000313" key="17">
    <source>
        <dbReference type="EMBL" id="CAE0057328.1"/>
    </source>
</evidence>
<evidence type="ECO:0000313" key="24">
    <source>
        <dbReference type="EMBL" id="CAE0057347.1"/>
    </source>
</evidence>
<keyword evidence="2" id="KW-0004">4Fe-4S</keyword>
<keyword evidence="4" id="KW-0560">Oxidoreductase</keyword>
<dbReference type="EMBL" id="HBHW01032883">
    <property type="protein sequence ID" value="CAE0057311.1"/>
    <property type="molecule type" value="Transcribed_RNA"/>
</dbReference>
<comment type="cofactor">
    <cofactor evidence="1">
        <name>[4Fe-4S] cluster</name>
        <dbReference type="ChEBI" id="CHEBI:49883"/>
    </cofactor>
</comment>
<dbReference type="EMBL" id="HBHW01032910">
    <property type="protein sequence ID" value="CAE0057337.1"/>
    <property type="molecule type" value="Transcribed_RNA"/>
</dbReference>